<keyword evidence="3" id="KW-1185">Reference proteome</keyword>
<dbReference type="PANTHER" id="PTHR34054:SF4">
    <property type="entry name" value="PROTEIN, PUTATIVE-RELATED"/>
    <property type="match status" value="1"/>
</dbReference>
<dbReference type="PANTHER" id="PTHR34054">
    <property type="entry name" value="EXPRESSED PROTEIN"/>
    <property type="match status" value="1"/>
</dbReference>
<comment type="caution">
    <text evidence="2">The sequence shown here is derived from an EMBL/GenBank/DDBJ whole genome shotgun (WGS) entry which is preliminary data.</text>
</comment>
<feature type="transmembrane region" description="Helical" evidence="1">
    <location>
        <begin position="6"/>
        <end position="30"/>
    </location>
</feature>
<keyword evidence="1" id="KW-1133">Transmembrane helix</keyword>
<evidence type="ECO:0000256" key="1">
    <source>
        <dbReference type="SAM" id="Phobius"/>
    </source>
</evidence>
<dbReference type="AlphaFoldDB" id="A0AAD8NJ98"/>
<evidence type="ECO:0000313" key="2">
    <source>
        <dbReference type="EMBL" id="KAK1410987.1"/>
    </source>
</evidence>
<dbReference type="EMBL" id="JAUHHV010000010">
    <property type="protein sequence ID" value="KAK1410987.1"/>
    <property type="molecule type" value="Genomic_DNA"/>
</dbReference>
<protein>
    <submittedName>
        <fullName evidence="2">Uncharacterized protein</fullName>
    </submittedName>
</protein>
<name>A0AAD8NJ98_TARER</name>
<keyword evidence="1" id="KW-0472">Membrane</keyword>
<proteinExistence type="predicted"/>
<keyword evidence="1" id="KW-0812">Transmembrane</keyword>
<reference evidence="2" key="1">
    <citation type="journal article" date="2023" name="bioRxiv">
        <title>Improved chromosome-level genome assembly for marigold (Tagetes erecta).</title>
        <authorList>
            <person name="Jiang F."/>
            <person name="Yuan L."/>
            <person name="Wang S."/>
            <person name="Wang H."/>
            <person name="Xu D."/>
            <person name="Wang A."/>
            <person name="Fan W."/>
        </authorList>
    </citation>
    <scope>NUCLEOTIDE SEQUENCE</scope>
    <source>
        <strain evidence="2">WSJ</strain>
        <tissue evidence="2">Leaf</tissue>
    </source>
</reference>
<evidence type="ECO:0000313" key="3">
    <source>
        <dbReference type="Proteomes" id="UP001229421"/>
    </source>
</evidence>
<accession>A0AAD8NJ98</accession>
<organism evidence="2 3">
    <name type="scientific">Tagetes erecta</name>
    <name type="common">African marigold</name>
    <dbReference type="NCBI Taxonomy" id="13708"/>
    <lineage>
        <taxon>Eukaryota</taxon>
        <taxon>Viridiplantae</taxon>
        <taxon>Streptophyta</taxon>
        <taxon>Embryophyta</taxon>
        <taxon>Tracheophyta</taxon>
        <taxon>Spermatophyta</taxon>
        <taxon>Magnoliopsida</taxon>
        <taxon>eudicotyledons</taxon>
        <taxon>Gunneridae</taxon>
        <taxon>Pentapetalae</taxon>
        <taxon>asterids</taxon>
        <taxon>campanulids</taxon>
        <taxon>Asterales</taxon>
        <taxon>Asteraceae</taxon>
        <taxon>Asteroideae</taxon>
        <taxon>Heliantheae alliance</taxon>
        <taxon>Tageteae</taxon>
        <taxon>Tagetes</taxon>
    </lineage>
</organism>
<gene>
    <name evidence="2" type="ORF">QVD17_37530</name>
</gene>
<sequence>MSVSNLVTVLSVIFVVFILALAGEIIYVVWRHRSFRRRSSPSPHLHSHPITDAATKELLYFFCMKPVEFDQTEERKKNKDDQSSKNNDQVIDVFKLLDANKEEVELKPDVDFLNNLATVNIEEEVVVDRDTKTVFSTPCDSPMFYTPEGSPSRDLTESEFVVSVRISGNGYDR</sequence>
<dbReference type="Proteomes" id="UP001229421">
    <property type="component" value="Unassembled WGS sequence"/>
</dbReference>
<dbReference type="InterPro" id="IPR045884">
    <property type="entry name" value="At5g59350-like"/>
</dbReference>